<feature type="compositionally biased region" description="Polar residues" evidence="1">
    <location>
        <begin position="149"/>
        <end position="158"/>
    </location>
</feature>
<reference evidence="2 3" key="1">
    <citation type="submission" date="2019-06" db="EMBL/GenBank/DDBJ databases">
        <title>Description of Kitasatospora acidophila sp. nov. isolated from pine grove soil, and reclassification of Streptomyces novaecaesareae to Kitasatospora novaeceasareae comb. nov.</title>
        <authorList>
            <person name="Kim M.J."/>
        </authorList>
    </citation>
    <scope>NUCLEOTIDE SEQUENCE [LARGE SCALE GENOMIC DNA]</scope>
    <source>
        <strain evidence="2 3">MMS16-CNU292</strain>
    </source>
</reference>
<dbReference type="RefSeq" id="WP_141634319.1">
    <property type="nucleotide sequence ID" value="NZ_VIGB01000003.1"/>
</dbReference>
<dbReference type="InterPro" id="IPR045729">
    <property type="entry name" value="DUF6083"/>
</dbReference>
<proteinExistence type="predicted"/>
<dbReference type="Proteomes" id="UP000319103">
    <property type="component" value="Unassembled WGS sequence"/>
</dbReference>
<dbReference type="EMBL" id="VIGB01000003">
    <property type="protein sequence ID" value="TQF03707.1"/>
    <property type="molecule type" value="Genomic_DNA"/>
</dbReference>
<protein>
    <submittedName>
        <fullName evidence="2">Uncharacterized protein</fullName>
    </submittedName>
</protein>
<evidence type="ECO:0000256" key="1">
    <source>
        <dbReference type="SAM" id="MobiDB-lite"/>
    </source>
</evidence>
<gene>
    <name evidence="2" type="ORF">E6W39_17560</name>
</gene>
<dbReference type="OrthoDB" id="4218357at2"/>
<evidence type="ECO:0000313" key="2">
    <source>
        <dbReference type="EMBL" id="TQF03707.1"/>
    </source>
</evidence>
<sequence length="158" mass="17472">MLLAPAAECGGREPVLIGEVIRAVGSYLTERGQAMAEAAAADHKPTGRCRYCQREAAWHPTVRGRWILLDLDDHPAHCVPNGRRWQVDPRGTVATVTPSAVIRMCRIAHWDVCPGLPAPRDVYLESVRHRLITGQSRNRPPMDGRIFRTSASPCSDSK</sequence>
<evidence type="ECO:0000313" key="3">
    <source>
        <dbReference type="Proteomes" id="UP000319103"/>
    </source>
</evidence>
<comment type="caution">
    <text evidence="2">The sequence shown here is derived from an EMBL/GenBank/DDBJ whole genome shotgun (WGS) entry which is preliminary data.</text>
</comment>
<feature type="region of interest" description="Disordered" evidence="1">
    <location>
        <begin position="134"/>
        <end position="158"/>
    </location>
</feature>
<organism evidence="2 3">
    <name type="scientific">Kitasatospora acidiphila</name>
    <dbReference type="NCBI Taxonomy" id="2567942"/>
    <lineage>
        <taxon>Bacteria</taxon>
        <taxon>Bacillati</taxon>
        <taxon>Actinomycetota</taxon>
        <taxon>Actinomycetes</taxon>
        <taxon>Kitasatosporales</taxon>
        <taxon>Streptomycetaceae</taxon>
        <taxon>Kitasatospora</taxon>
    </lineage>
</organism>
<dbReference type="AlphaFoldDB" id="A0A540W458"/>
<dbReference type="Pfam" id="PF19561">
    <property type="entry name" value="DUF6083"/>
    <property type="match status" value="1"/>
</dbReference>
<name>A0A540W458_9ACTN</name>
<keyword evidence="3" id="KW-1185">Reference proteome</keyword>
<accession>A0A540W458</accession>